<feature type="domain" description="GST N-terminal" evidence="2">
    <location>
        <begin position="586"/>
        <end position="667"/>
    </location>
</feature>
<name>A0A818WED3_9BILA</name>
<dbReference type="Pfam" id="PF05592">
    <property type="entry name" value="Bac_rhamnosid"/>
    <property type="match status" value="1"/>
</dbReference>
<dbReference type="InterPro" id="IPR036249">
    <property type="entry name" value="Thioredoxin-like_sf"/>
</dbReference>
<dbReference type="Gene3D" id="3.40.309.10">
    <property type="entry name" value="Aldehyde Dehydrogenase, Chain A, domain 2"/>
    <property type="match status" value="1"/>
</dbReference>
<dbReference type="EMBL" id="CAJOAX010001523">
    <property type="protein sequence ID" value="CAF3723006.1"/>
    <property type="molecule type" value="Genomic_DNA"/>
</dbReference>
<dbReference type="InterPro" id="IPR036282">
    <property type="entry name" value="Glutathione-S-Trfase_C_sf"/>
</dbReference>
<evidence type="ECO:0000256" key="1">
    <source>
        <dbReference type="ARBA" id="ARBA00009986"/>
    </source>
</evidence>
<dbReference type="Proteomes" id="UP000663823">
    <property type="component" value="Unassembled WGS sequence"/>
</dbReference>
<dbReference type="PROSITE" id="PS50405">
    <property type="entry name" value="GST_CTER"/>
    <property type="match status" value="1"/>
</dbReference>
<dbReference type="PROSITE" id="PS50404">
    <property type="entry name" value="GST_NTER"/>
    <property type="match status" value="1"/>
</dbReference>
<dbReference type="InterPro" id="IPR016162">
    <property type="entry name" value="Ald_DH_N"/>
</dbReference>
<proteinExistence type="inferred from homology"/>
<dbReference type="InterPro" id="IPR008902">
    <property type="entry name" value="Rhamnosid_concanavalin"/>
</dbReference>
<evidence type="ECO:0000313" key="5">
    <source>
        <dbReference type="Proteomes" id="UP000663823"/>
    </source>
</evidence>
<dbReference type="Pfam" id="PF08531">
    <property type="entry name" value="Bac_rhamnosid_N"/>
    <property type="match status" value="1"/>
</dbReference>
<dbReference type="InterPro" id="IPR010987">
    <property type="entry name" value="Glutathione-S-Trfase_C-like"/>
</dbReference>
<dbReference type="InterPro" id="IPR004045">
    <property type="entry name" value="Glutathione_S-Trfase_N"/>
</dbReference>
<dbReference type="Gene3D" id="3.40.605.10">
    <property type="entry name" value="Aldehyde Dehydrogenase, Chain A, domain 1"/>
    <property type="match status" value="2"/>
</dbReference>
<dbReference type="Pfam" id="PF00043">
    <property type="entry name" value="GST_C"/>
    <property type="match status" value="1"/>
</dbReference>
<dbReference type="FunFam" id="3.40.605.10:FF:000026">
    <property type="entry name" value="Aldehyde dehydrogenase, putative"/>
    <property type="match status" value="1"/>
</dbReference>
<dbReference type="SUPFAM" id="SSF52833">
    <property type="entry name" value="Thioredoxin-like"/>
    <property type="match status" value="1"/>
</dbReference>
<comment type="similarity">
    <text evidence="1">Belongs to the aldehyde dehydrogenase family.</text>
</comment>
<organism evidence="4 5">
    <name type="scientific">Rotaria sordida</name>
    <dbReference type="NCBI Taxonomy" id="392033"/>
    <lineage>
        <taxon>Eukaryota</taxon>
        <taxon>Metazoa</taxon>
        <taxon>Spiralia</taxon>
        <taxon>Gnathifera</taxon>
        <taxon>Rotifera</taxon>
        <taxon>Eurotatoria</taxon>
        <taxon>Bdelloidea</taxon>
        <taxon>Philodinida</taxon>
        <taxon>Philodinidae</taxon>
        <taxon>Rotaria</taxon>
    </lineage>
</organism>
<evidence type="ECO:0000259" key="2">
    <source>
        <dbReference type="PROSITE" id="PS50404"/>
    </source>
</evidence>
<sequence>MNQLRTVVNLKTTTIQSATAFISGIGYYHLYIEGQLIDPSRRLDVGWTTYQQRTLYASYDLTKVINTTTGRIGIGIILGQGWYNRQQWEISLGARTVLAEHYGPPRALMQLNIHYVDGSVQSIVTDSSWLGREGEHRFDSVYMGTTMDLRATLPCWSCANFTKSNSLWINASTLPSPVNFTAGGQFSLQTMDPIRIGPNALHVATSGHSGLLAGVQGASLTDSGVLKPISQDFVNGQIFDLGQNFGGWCKLSSLDSTKSTIIQLRYAELRYSRGANGIDFAGLYYENLDSIAVMDTVILNGTGNETFEPLFTSHGFRYLLDDIDKAVEAARKAFRIDSPWRKLEPSARGNLMRKFAELLRRDIVYLAQLETLNNGKPLANNAGWTDKFTGETIPSTSDTFLYTRHEPVGVCGQIIPCVALAKKRIVGDPFDANTQQGPQINKDQFQKILNYVELGKKAGAKLECGGEKINDKGYFIKPTVFSSVTDDMKIAREEIFGPVMCVLKFDSYDEVIERANATNFGLVAGVITKDLTRALKFVQELQAGSVWVNTYAAMKFQAPFGGFKQSGIGRELGKYGLEPYYEITTMVLHLYIDWLSQPCRAVAILLMENNIEHQVHEISIMKGETQSAEYKQVNPAGKVPSIVDDDFHLGESHTIMRYICASRKIPDHYYPNDIKQRARVDYWLDWHHMNLRHGSVRLIRANIFAPIRKYSQQTIDELRKEGNDVLKSSLSFMEEVLSKNNYIAGGNQFSIADIALACEVVTLPISGASYESYPNIQAWLKRLSTEIKCWHQANAKLDQFIASKSK</sequence>
<dbReference type="PANTHER" id="PTHR11699">
    <property type="entry name" value="ALDEHYDE DEHYDROGENASE-RELATED"/>
    <property type="match status" value="1"/>
</dbReference>
<dbReference type="InterPro" id="IPR015590">
    <property type="entry name" value="Aldehyde_DH_dom"/>
</dbReference>
<feature type="domain" description="GST C-terminal" evidence="3">
    <location>
        <begin position="673"/>
        <end position="805"/>
    </location>
</feature>
<dbReference type="SUPFAM" id="SSF53720">
    <property type="entry name" value="ALDH-like"/>
    <property type="match status" value="2"/>
</dbReference>
<protein>
    <submittedName>
        <fullName evidence="4">Uncharacterized protein</fullName>
    </submittedName>
</protein>
<reference evidence="4" key="1">
    <citation type="submission" date="2021-02" db="EMBL/GenBank/DDBJ databases">
        <authorList>
            <person name="Nowell W R."/>
        </authorList>
    </citation>
    <scope>NUCLEOTIDE SEQUENCE</scope>
</reference>
<dbReference type="SUPFAM" id="SSF47616">
    <property type="entry name" value="GST C-terminal domain-like"/>
    <property type="match status" value="1"/>
</dbReference>
<dbReference type="Gene3D" id="1.20.1050.10">
    <property type="match status" value="1"/>
</dbReference>
<dbReference type="Pfam" id="PF00171">
    <property type="entry name" value="Aldedh"/>
    <property type="match status" value="2"/>
</dbReference>
<dbReference type="Pfam" id="PF13409">
    <property type="entry name" value="GST_N_2"/>
    <property type="match status" value="1"/>
</dbReference>
<dbReference type="Gene3D" id="2.60.120.260">
    <property type="entry name" value="Galactose-binding domain-like"/>
    <property type="match status" value="2"/>
</dbReference>
<dbReference type="InterPro" id="IPR013737">
    <property type="entry name" value="Bac_rhamnosid_N"/>
</dbReference>
<dbReference type="GO" id="GO:0016620">
    <property type="term" value="F:oxidoreductase activity, acting on the aldehyde or oxo group of donors, NAD or NADP as acceptor"/>
    <property type="evidence" value="ECO:0007669"/>
    <property type="project" value="InterPro"/>
</dbReference>
<dbReference type="InterPro" id="IPR016163">
    <property type="entry name" value="Ald_DH_C"/>
</dbReference>
<evidence type="ECO:0000259" key="3">
    <source>
        <dbReference type="PROSITE" id="PS50405"/>
    </source>
</evidence>
<dbReference type="SFLD" id="SFLDS00019">
    <property type="entry name" value="Glutathione_Transferase_(cytos"/>
    <property type="match status" value="1"/>
</dbReference>
<dbReference type="FunFam" id="3.40.309.10:FF:000001">
    <property type="entry name" value="Mitochondrial aldehyde dehydrogenase 2"/>
    <property type="match status" value="1"/>
</dbReference>
<comment type="caution">
    <text evidence="4">The sequence shown here is derived from an EMBL/GenBank/DDBJ whole genome shotgun (WGS) entry which is preliminary data.</text>
</comment>
<accession>A0A818WED3</accession>
<dbReference type="SFLD" id="SFLDG00358">
    <property type="entry name" value="Main_(cytGST)"/>
    <property type="match status" value="1"/>
</dbReference>
<dbReference type="InterPro" id="IPR004046">
    <property type="entry name" value="GST_C"/>
</dbReference>
<dbReference type="InterPro" id="IPR040079">
    <property type="entry name" value="Glutathione_S-Trfase"/>
</dbReference>
<evidence type="ECO:0000313" key="4">
    <source>
        <dbReference type="EMBL" id="CAF3723006.1"/>
    </source>
</evidence>
<gene>
    <name evidence="4" type="ORF">OTI717_LOCUS13946</name>
</gene>
<dbReference type="Gene3D" id="3.40.30.10">
    <property type="entry name" value="Glutaredoxin"/>
    <property type="match status" value="1"/>
</dbReference>
<dbReference type="AlphaFoldDB" id="A0A818WED3"/>
<dbReference type="InterPro" id="IPR016161">
    <property type="entry name" value="Ald_DH/histidinol_DH"/>
</dbReference>